<dbReference type="NCBIfam" id="TIGR02595">
    <property type="entry name" value="PEP_CTERM"/>
    <property type="match status" value="1"/>
</dbReference>
<sequence length="49" mass="5232">MFTVLPDLEGKILNLDNLALAVSPVPEPSQLAMLAGGMLLLDATLRRRG</sequence>
<feature type="domain" description="Ice-binding protein C-terminal" evidence="1">
    <location>
        <begin position="24"/>
        <end position="48"/>
    </location>
</feature>
<dbReference type="AlphaFoldDB" id="A0A4P6L2U1"/>
<gene>
    <name evidence="2" type="ORF">EWM63_24485</name>
</gene>
<dbReference type="Proteomes" id="UP000290637">
    <property type="component" value="Chromosome"/>
</dbReference>
<dbReference type="Pfam" id="PF07589">
    <property type="entry name" value="PEP-CTERM"/>
    <property type="match status" value="1"/>
</dbReference>
<reference evidence="2 3" key="1">
    <citation type="submission" date="2019-02" db="EMBL/GenBank/DDBJ databases">
        <title>Draft Genome Sequences of Six Type Strains of the Genus Massilia.</title>
        <authorList>
            <person name="Miess H."/>
            <person name="Frediansyhah A."/>
            <person name="Gross H."/>
        </authorList>
    </citation>
    <scope>NUCLEOTIDE SEQUENCE [LARGE SCALE GENOMIC DNA]</scope>
    <source>
        <strain evidence="2 3">DSM 17473</strain>
    </source>
</reference>
<name>A0A4P6L2U1_9BURK</name>
<dbReference type="KEGG" id="plue:EWM63_24485"/>
<dbReference type="InterPro" id="IPR013424">
    <property type="entry name" value="Ice-binding_C"/>
</dbReference>
<organism evidence="2 3">
    <name type="scientific">Pseudoduganella lutea</name>
    <dbReference type="NCBI Taxonomy" id="321985"/>
    <lineage>
        <taxon>Bacteria</taxon>
        <taxon>Pseudomonadati</taxon>
        <taxon>Pseudomonadota</taxon>
        <taxon>Betaproteobacteria</taxon>
        <taxon>Burkholderiales</taxon>
        <taxon>Oxalobacteraceae</taxon>
        <taxon>Telluria group</taxon>
        <taxon>Pseudoduganella</taxon>
    </lineage>
</organism>
<evidence type="ECO:0000259" key="1">
    <source>
        <dbReference type="Pfam" id="PF07589"/>
    </source>
</evidence>
<evidence type="ECO:0000313" key="2">
    <source>
        <dbReference type="EMBL" id="QBE65747.1"/>
    </source>
</evidence>
<protein>
    <submittedName>
        <fullName evidence="2">PEP-CTERM sorting domain-containing protein</fullName>
    </submittedName>
</protein>
<keyword evidence="3" id="KW-1185">Reference proteome</keyword>
<accession>A0A4P6L2U1</accession>
<dbReference type="EMBL" id="CP035913">
    <property type="protein sequence ID" value="QBE65747.1"/>
    <property type="molecule type" value="Genomic_DNA"/>
</dbReference>
<proteinExistence type="predicted"/>
<evidence type="ECO:0000313" key="3">
    <source>
        <dbReference type="Proteomes" id="UP000290637"/>
    </source>
</evidence>